<dbReference type="CDD" id="cd17895">
    <property type="entry name" value="AGPR_1_N"/>
    <property type="match status" value="1"/>
</dbReference>
<gene>
    <name evidence="5" type="primary">argC</name>
    <name evidence="8" type="ORF">CEN41_01865</name>
</gene>
<dbReference type="Pfam" id="PF22698">
    <property type="entry name" value="Semialdhyde_dhC_1"/>
    <property type="match status" value="1"/>
</dbReference>
<dbReference type="GO" id="GO:0003942">
    <property type="term" value="F:N-acetyl-gamma-glutamyl-phosphate reductase activity"/>
    <property type="evidence" value="ECO:0007669"/>
    <property type="project" value="UniProtKB-UniRule"/>
</dbReference>
<dbReference type="EMBL" id="NMQI01000031">
    <property type="protein sequence ID" value="PMB48325.1"/>
    <property type="molecule type" value="Genomic_DNA"/>
</dbReference>
<dbReference type="InterPro" id="IPR000534">
    <property type="entry name" value="Semialdehyde_DH_NAD-bd"/>
</dbReference>
<reference evidence="8 9" key="1">
    <citation type="submission" date="2017-07" db="EMBL/GenBank/DDBJ databases">
        <title>Genomes of Fischerella (Mastigocladus) sp. strains.</title>
        <authorList>
            <person name="Miller S.R."/>
        </authorList>
    </citation>
    <scope>NUCLEOTIDE SEQUENCE [LARGE SCALE GENOMIC DNA]</scope>
    <source>
        <strain evidence="8 9">CCMEE 5330</strain>
    </source>
</reference>
<dbReference type="EC" id="1.2.1.38" evidence="5"/>
<evidence type="ECO:0000256" key="2">
    <source>
        <dbReference type="ARBA" id="ARBA00022605"/>
    </source>
</evidence>
<evidence type="ECO:0000256" key="4">
    <source>
        <dbReference type="ARBA" id="ARBA00023002"/>
    </source>
</evidence>
<dbReference type="Gene3D" id="3.30.360.10">
    <property type="entry name" value="Dihydrodipicolinate Reductase, domain 2"/>
    <property type="match status" value="1"/>
</dbReference>
<evidence type="ECO:0000313" key="8">
    <source>
        <dbReference type="EMBL" id="PMB48325.1"/>
    </source>
</evidence>
<keyword evidence="4 5" id="KW-0560">Oxidoreductase</keyword>
<keyword evidence="2 5" id="KW-0028">Amino-acid biosynthesis</keyword>
<comment type="similarity">
    <text evidence="5">Belongs to the NAGSA dehydrogenase family. Type 1 subfamily.</text>
</comment>
<dbReference type="InterPro" id="IPR000706">
    <property type="entry name" value="AGPR_type-1"/>
</dbReference>
<dbReference type="SUPFAM" id="SSF51735">
    <property type="entry name" value="NAD(P)-binding Rossmann-fold domains"/>
    <property type="match status" value="1"/>
</dbReference>
<dbReference type="AlphaFoldDB" id="A0A2N6MNH0"/>
<keyword evidence="5" id="KW-0963">Cytoplasm</keyword>
<comment type="subcellular location">
    <subcellularLocation>
        <location evidence="5">Cytoplasm</location>
    </subcellularLocation>
</comment>
<evidence type="ECO:0000256" key="3">
    <source>
        <dbReference type="ARBA" id="ARBA00022857"/>
    </source>
</evidence>
<dbReference type="InterPro" id="IPR050085">
    <property type="entry name" value="AGPR"/>
</dbReference>
<dbReference type="InterPro" id="IPR036291">
    <property type="entry name" value="NAD(P)-bd_dom_sf"/>
</dbReference>
<proteinExistence type="inferred from homology"/>
<dbReference type="PROSITE" id="PS01224">
    <property type="entry name" value="ARGC"/>
    <property type="match status" value="1"/>
</dbReference>
<dbReference type="InterPro" id="IPR058924">
    <property type="entry name" value="AGPR_dimerisation_dom"/>
</dbReference>
<sequence>MLRVGVFGASGYTGLDLVELLGRHEAARLVFATSNTYANQNVPGTELHYIPSEAADLSSVDAVFLALPHKTSAQFARRAVDAGVKVVDLSADLRIDDPEVYATWYGPHPHPELLPVPYGLPEIHRDRLRDASIVAAPGCYATATLLGLYPLLQSNGLELTAPIIVDAKSGVSGAGRSPSERTHFVEVYGNLTPYNTGRAHRHIAEIEQEINRFGAYGSPLIFTPHLLPVDRGLMASLYVTLSYNMGVDKVHNLYSNVYADEPLVRVLPPGENATLRHAVRTNTCVISVQPVTDQMVYITSVIDNLRKGASAQALQCFNLMMGLPETMGLI</sequence>
<evidence type="ECO:0000259" key="7">
    <source>
        <dbReference type="SMART" id="SM00859"/>
    </source>
</evidence>
<evidence type="ECO:0000256" key="5">
    <source>
        <dbReference type="HAMAP-Rule" id="MF_00150"/>
    </source>
</evidence>
<evidence type="ECO:0000256" key="1">
    <source>
        <dbReference type="ARBA" id="ARBA00022571"/>
    </source>
</evidence>
<dbReference type="CDD" id="cd23934">
    <property type="entry name" value="AGPR_1_C"/>
    <property type="match status" value="1"/>
</dbReference>
<organism evidence="8 9">
    <name type="scientific">Fischerella thermalis CCMEE 5330</name>
    <dbReference type="NCBI Taxonomy" id="2019670"/>
    <lineage>
        <taxon>Bacteria</taxon>
        <taxon>Bacillati</taxon>
        <taxon>Cyanobacteriota</taxon>
        <taxon>Cyanophyceae</taxon>
        <taxon>Nostocales</taxon>
        <taxon>Hapalosiphonaceae</taxon>
        <taxon>Fischerella</taxon>
    </lineage>
</organism>
<dbReference type="HAMAP" id="MF_00150">
    <property type="entry name" value="ArgC_type1"/>
    <property type="match status" value="1"/>
</dbReference>
<comment type="pathway">
    <text evidence="5">Amino-acid biosynthesis; L-arginine biosynthesis; N(2)-acetyl-L-ornithine from L-glutamate: step 3/4.</text>
</comment>
<evidence type="ECO:0000256" key="6">
    <source>
        <dbReference type="PROSITE-ProRule" id="PRU10010"/>
    </source>
</evidence>
<dbReference type="GO" id="GO:0051287">
    <property type="term" value="F:NAD binding"/>
    <property type="evidence" value="ECO:0007669"/>
    <property type="project" value="InterPro"/>
</dbReference>
<comment type="function">
    <text evidence="5">Catalyzes the NADPH-dependent reduction of N-acetyl-5-glutamyl phosphate to yield N-acetyl-L-glutamate 5-semialdehyde.</text>
</comment>
<dbReference type="Proteomes" id="UP000234966">
    <property type="component" value="Unassembled WGS sequence"/>
</dbReference>
<dbReference type="NCBIfam" id="TIGR01850">
    <property type="entry name" value="argC"/>
    <property type="match status" value="1"/>
</dbReference>
<comment type="caution">
    <text evidence="8">The sequence shown here is derived from an EMBL/GenBank/DDBJ whole genome shotgun (WGS) entry which is preliminary data.</text>
</comment>
<dbReference type="GO" id="GO:0005737">
    <property type="term" value="C:cytoplasm"/>
    <property type="evidence" value="ECO:0007669"/>
    <property type="project" value="UniProtKB-SubCell"/>
</dbReference>
<dbReference type="PANTHER" id="PTHR32338">
    <property type="entry name" value="N-ACETYL-GAMMA-GLUTAMYL-PHOSPHATE REDUCTASE, CHLOROPLASTIC-RELATED-RELATED"/>
    <property type="match status" value="1"/>
</dbReference>
<keyword evidence="3 5" id="KW-0521">NADP</keyword>
<dbReference type="GO" id="GO:0006526">
    <property type="term" value="P:L-arginine biosynthetic process"/>
    <property type="evidence" value="ECO:0007669"/>
    <property type="project" value="UniProtKB-UniRule"/>
</dbReference>
<comment type="catalytic activity">
    <reaction evidence="5">
        <text>N-acetyl-L-glutamate 5-semialdehyde + phosphate + NADP(+) = N-acetyl-L-glutamyl 5-phosphate + NADPH + H(+)</text>
        <dbReference type="Rhea" id="RHEA:21588"/>
        <dbReference type="ChEBI" id="CHEBI:15378"/>
        <dbReference type="ChEBI" id="CHEBI:29123"/>
        <dbReference type="ChEBI" id="CHEBI:43474"/>
        <dbReference type="ChEBI" id="CHEBI:57783"/>
        <dbReference type="ChEBI" id="CHEBI:57936"/>
        <dbReference type="ChEBI" id="CHEBI:58349"/>
        <dbReference type="EC" id="1.2.1.38"/>
    </reaction>
</comment>
<dbReference type="GO" id="GO:0070401">
    <property type="term" value="F:NADP+ binding"/>
    <property type="evidence" value="ECO:0007669"/>
    <property type="project" value="InterPro"/>
</dbReference>
<dbReference type="InterPro" id="IPR023013">
    <property type="entry name" value="AGPR_AS"/>
</dbReference>
<feature type="domain" description="Semialdehyde dehydrogenase NAD-binding" evidence="7">
    <location>
        <begin position="3"/>
        <end position="131"/>
    </location>
</feature>
<name>A0A2N6MNH0_9CYAN</name>
<accession>A0A2N6MNH0</accession>
<dbReference type="SMART" id="SM00859">
    <property type="entry name" value="Semialdhyde_dh"/>
    <property type="match status" value="1"/>
</dbReference>
<dbReference type="Pfam" id="PF01118">
    <property type="entry name" value="Semialdhyde_dh"/>
    <property type="match status" value="1"/>
</dbReference>
<feature type="active site" evidence="5 6">
    <location>
        <position position="139"/>
    </location>
</feature>
<dbReference type="SUPFAM" id="SSF55347">
    <property type="entry name" value="Glyceraldehyde-3-phosphate dehydrogenase-like, C-terminal domain"/>
    <property type="match status" value="1"/>
</dbReference>
<evidence type="ECO:0000313" key="9">
    <source>
        <dbReference type="Proteomes" id="UP000234966"/>
    </source>
</evidence>
<dbReference type="PANTHER" id="PTHR32338:SF10">
    <property type="entry name" value="N-ACETYL-GAMMA-GLUTAMYL-PHOSPHATE REDUCTASE, CHLOROPLASTIC-RELATED"/>
    <property type="match status" value="1"/>
</dbReference>
<protein>
    <recommendedName>
        <fullName evidence="5">N-acetyl-gamma-glutamyl-phosphate reductase</fullName>
        <shortName evidence="5">AGPR</shortName>
        <ecNumber evidence="5">1.2.1.38</ecNumber>
    </recommendedName>
    <alternativeName>
        <fullName evidence="5">N-acetyl-glutamate semialdehyde dehydrogenase</fullName>
        <shortName evidence="5">NAGSA dehydrogenase</shortName>
    </alternativeName>
</protein>
<keyword evidence="1 5" id="KW-0055">Arginine biosynthesis</keyword>
<dbReference type="UniPathway" id="UPA00068">
    <property type="reaction ID" value="UER00108"/>
</dbReference>
<dbReference type="Gene3D" id="3.40.50.720">
    <property type="entry name" value="NAD(P)-binding Rossmann-like Domain"/>
    <property type="match status" value="1"/>
</dbReference>